<proteinExistence type="predicted"/>
<feature type="compositionally biased region" description="Low complexity" evidence="1">
    <location>
        <begin position="1"/>
        <end position="12"/>
    </location>
</feature>
<organism evidence="2 3">
    <name type="scientific">Diversispora epigaea</name>
    <dbReference type="NCBI Taxonomy" id="1348612"/>
    <lineage>
        <taxon>Eukaryota</taxon>
        <taxon>Fungi</taxon>
        <taxon>Fungi incertae sedis</taxon>
        <taxon>Mucoromycota</taxon>
        <taxon>Glomeromycotina</taxon>
        <taxon>Glomeromycetes</taxon>
        <taxon>Diversisporales</taxon>
        <taxon>Diversisporaceae</taxon>
        <taxon>Diversispora</taxon>
    </lineage>
</organism>
<evidence type="ECO:0000313" key="3">
    <source>
        <dbReference type="Proteomes" id="UP000266861"/>
    </source>
</evidence>
<dbReference type="Proteomes" id="UP000266861">
    <property type="component" value="Unassembled WGS sequence"/>
</dbReference>
<comment type="caution">
    <text evidence="2">The sequence shown here is derived from an EMBL/GenBank/DDBJ whole genome shotgun (WGS) entry which is preliminary data.</text>
</comment>
<feature type="compositionally biased region" description="Basic and acidic residues" evidence="1">
    <location>
        <begin position="14"/>
        <end position="23"/>
    </location>
</feature>
<keyword evidence="3" id="KW-1185">Reference proteome</keyword>
<dbReference type="InterPro" id="IPR013761">
    <property type="entry name" value="SAM/pointed_sf"/>
</dbReference>
<accession>A0A397J706</accession>
<dbReference type="AlphaFoldDB" id="A0A397J706"/>
<sequence>MSSHASSPSPTSIMEERPTRKQDLDLKESHFEVFRREEISGRAFLKLIEEKFRSIGFKLGTAAVLTDFIEELTEQKNTKFLVI</sequence>
<dbReference type="Gene3D" id="1.10.150.50">
    <property type="entry name" value="Transcription Factor, Ets-1"/>
    <property type="match status" value="1"/>
</dbReference>
<reference evidence="2 3" key="1">
    <citation type="submission" date="2018-08" db="EMBL/GenBank/DDBJ databases">
        <title>Genome and evolution of the arbuscular mycorrhizal fungus Diversispora epigaea (formerly Glomus versiforme) and its bacterial endosymbionts.</title>
        <authorList>
            <person name="Sun X."/>
            <person name="Fei Z."/>
            <person name="Harrison M."/>
        </authorList>
    </citation>
    <scope>NUCLEOTIDE SEQUENCE [LARGE SCALE GENOMIC DNA]</scope>
    <source>
        <strain evidence="2 3">IT104</strain>
    </source>
</reference>
<name>A0A397J706_9GLOM</name>
<gene>
    <name evidence="2" type="ORF">Glove_117g29</name>
</gene>
<protein>
    <submittedName>
        <fullName evidence="2">Uncharacterized protein</fullName>
    </submittedName>
</protein>
<feature type="region of interest" description="Disordered" evidence="1">
    <location>
        <begin position="1"/>
        <end position="23"/>
    </location>
</feature>
<dbReference type="EMBL" id="PQFF01000109">
    <property type="protein sequence ID" value="RHZ81806.1"/>
    <property type="molecule type" value="Genomic_DNA"/>
</dbReference>
<evidence type="ECO:0000313" key="2">
    <source>
        <dbReference type="EMBL" id="RHZ81806.1"/>
    </source>
</evidence>
<evidence type="ECO:0000256" key="1">
    <source>
        <dbReference type="SAM" id="MobiDB-lite"/>
    </source>
</evidence>
<dbReference type="OrthoDB" id="2449165at2759"/>